<proteinExistence type="predicted"/>
<evidence type="ECO:0000313" key="5">
    <source>
        <dbReference type="Proteomes" id="UP000091967"/>
    </source>
</evidence>
<feature type="transmembrane region" description="Helical" evidence="1">
    <location>
        <begin position="25"/>
        <end position="48"/>
    </location>
</feature>
<dbReference type="Proteomes" id="UP000091967">
    <property type="component" value="Unassembled WGS sequence"/>
</dbReference>
<dbReference type="EMBL" id="LYXU01000042">
    <property type="protein sequence ID" value="OBS17148.1"/>
    <property type="molecule type" value="Genomic_DNA"/>
</dbReference>
<evidence type="ECO:0000313" key="3">
    <source>
        <dbReference type="EMBL" id="OBS16871.1"/>
    </source>
</evidence>
<name>A0A1B8A8P5_FUSPO</name>
<keyword evidence="1" id="KW-0812">Transmembrane</keyword>
<keyword evidence="1" id="KW-0472">Membrane</keyword>
<comment type="caution">
    <text evidence="2">The sequence shown here is derived from an EMBL/GenBank/DDBJ whole genome shotgun (WGS) entry which is preliminary data.</text>
</comment>
<protein>
    <submittedName>
        <fullName evidence="2">Uncharacterized protein</fullName>
    </submittedName>
</protein>
<evidence type="ECO:0000313" key="2">
    <source>
        <dbReference type="EMBL" id="OBS16854.1"/>
    </source>
</evidence>
<keyword evidence="5" id="KW-1185">Reference proteome</keyword>
<feature type="transmembrane region" description="Helical" evidence="1">
    <location>
        <begin position="54"/>
        <end position="81"/>
    </location>
</feature>
<gene>
    <name evidence="4" type="ORF">FPOA_12325</name>
    <name evidence="3" type="ORF">FPOA_12559</name>
    <name evidence="2" type="ORF">FPOA_12564</name>
</gene>
<evidence type="ECO:0000256" key="1">
    <source>
        <dbReference type="SAM" id="Phobius"/>
    </source>
</evidence>
<feature type="transmembrane region" description="Helical" evidence="1">
    <location>
        <begin position="123"/>
        <end position="149"/>
    </location>
</feature>
<dbReference type="AlphaFoldDB" id="A0A1B8A8P5"/>
<dbReference type="EMBL" id="LYXU01000057">
    <property type="protein sequence ID" value="OBS16871.1"/>
    <property type="molecule type" value="Genomic_DNA"/>
</dbReference>
<evidence type="ECO:0000313" key="4">
    <source>
        <dbReference type="EMBL" id="OBS17148.1"/>
    </source>
</evidence>
<feature type="transmembrane region" description="Helical" evidence="1">
    <location>
        <begin position="93"/>
        <end position="117"/>
    </location>
</feature>
<accession>A0A1B8A8P5</accession>
<keyword evidence="1" id="KW-1133">Transmembrane helix</keyword>
<organism evidence="2 5">
    <name type="scientific">Fusarium poae</name>
    <dbReference type="NCBI Taxonomy" id="36050"/>
    <lineage>
        <taxon>Eukaryota</taxon>
        <taxon>Fungi</taxon>
        <taxon>Dikarya</taxon>
        <taxon>Ascomycota</taxon>
        <taxon>Pezizomycotina</taxon>
        <taxon>Sordariomycetes</taxon>
        <taxon>Hypocreomycetidae</taxon>
        <taxon>Hypocreales</taxon>
        <taxon>Nectriaceae</taxon>
        <taxon>Fusarium</taxon>
    </lineage>
</organism>
<sequence>MSQTLLVKKELSPSSTLFLSRLLQYYHYISIFAAYLGAISLVLAVLAGQNEKSSVAVAILMGSTLTAIAAVTISTMLRFTLHRSKLYFQRIDLIVGSIPLFLIDITVLEVLTGILMWCTSNLPARLATCIGIGVSVLVVLMVTVAAWAWRKILSSIYLGHFNTAENDNFTGSGQAQK</sequence>
<reference evidence="2 5" key="1">
    <citation type="submission" date="2016-06" db="EMBL/GenBank/DDBJ databases">
        <title>Living apart together: crosstalk between the core and supernumerary genomes in a fungal plant pathogen.</title>
        <authorList>
            <person name="Vanheule A."/>
            <person name="Audenaert K."/>
            <person name="Warris S."/>
            <person name="Van De Geest H."/>
            <person name="Schijlen E."/>
            <person name="Hofte M."/>
            <person name="De Saeger S."/>
            <person name="Haesaert G."/>
            <person name="Waalwijk C."/>
            <person name="Van Der Lee T."/>
        </authorList>
    </citation>
    <scope>NUCLEOTIDE SEQUENCE [LARGE SCALE GENOMIC DNA]</scope>
    <source>
        <strain evidence="2 5">2516</strain>
    </source>
</reference>
<dbReference type="EMBL" id="LYXU01000058">
    <property type="protein sequence ID" value="OBS16854.1"/>
    <property type="molecule type" value="Genomic_DNA"/>
</dbReference>